<sequence>MPSRKKLRGDRGMNQEIPVKAEDGTTINDNKRKLERWKKHFEKIFNRFEPTFADIPEAEEDLENYMGNITVGEVKEAIQKLKYGKAPGDDGVCPEMLKAETEETPVILKDILQNIWAGSSERSRVGRYEKCICHHKKLRGDRGINHRFPVKAEDGSTITDGKKLERWKEHFENIFYRFEPTAFADIPDSEGDLEIYMGNKEAIQKLKCGKAPGDDGVCTEMLKAETEETPVILRDILQNICTEGNAPASWRKGTVINLPKKGDLGDCGNWRGIALLSLTSKIFCRIILKRTTSAVDKIIHEEQAGFRKGRLCIDHIFTLPQKATRFPDKASPTVDPSGTKKERAAEGDLEEDGGEGPERKRSFLRKRPDQDGELVNCLKFQTAQRGLSECKHRGVH</sequence>
<evidence type="ECO:0000313" key="2">
    <source>
        <dbReference type="EMBL" id="GFR83126.1"/>
    </source>
</evidence>
<proteinExistence type="predicted"/>
<dbReference type="AlphaFoldDB" id="A0AAV4GCW8"/>
<evidence type="ECO:0000256" key="1">
    <source>
        <dbReference type="SAM" id="MobiDB-lite"/>
    </source>
</evidence>
<gene>
    <name evidence="2" type="ORF">ElyMa_005968000</name>
</gene>
<protein>
    <submittedName>
        <fullName evidence="2">Endonuclease-reverse transcriptase</fullName>
    </submittedName>
</protein>
<keyword evidence="3" id="KW-1185">Reference proteome</keyword>
<keyword evidence="2" id="KW-0540">Nuclease</keyword>
<reference evidence="2 3" key="1">
    <citation type="journal article" date="2021" name="Elife">
        <title>Chloroplast acquisition without the gene transfer in kleptoplastic sea slugs, Plakobranchus ocellatus.</title>
        <authorList>
            <person name="Maeda T."/>
            <person name="Takahashi S."/>
            <person name="Yoshida T."/>
            <person name="Shimamura S."/>
            <person name="Takaki Y."/>
            <person name="Nagai Y."/>
            <person name="Toyoda A."/>
            <person name="Suzuki Y."/>
            <person name="Arimoto A."/>
            <person name="Ishii H."/>
            <person name="Satoh N."/>
            <person name="Nishiyama T."/>
            <person name="Hasebe M."/>
            <person name="Maruyama T."/>
            <person name="Minagawa J."/>
            <person name="Obokata J."/>
            <person name="Shigenobu S."/>
        </authorList>
    </citation>
    <scope>NUCLEOTIDE SEQUENCE [LARGE SCALE GENOMIC DNA]</scope>
</reference>
<comment type="caution">
    <text evidence="2">The sequence shown here is derived from an EMBL/GenBank/DDBJ whole genome shotgun (WGS) entry which is preliminary data.</text>
</comment>
<organism evidence="2 3">
    <name type="scientific">Elysia marginata</name>
    <dbReference type="NCBI Taxonomy" id="1093978"/>
    <lineage>
        <taxon>Eukaryota</taxon>
        <taxon>Metazoa</taxon>
        <taxon>Spiralia</taxon>
        <taxon>Lophotrochozoa</taxon>
        <taxon>Mollusca</taxon>
        <taxon>Gastropoda</taxon>
        <taxon>Heterobranchia</taxon>
        <taxon>Euthyneura</taxon>
        <taxon>Panpulmonata</taxon>
        <taxon>Sacoglossa</taxon>
        <taxon>Placobranchoidea</taxon>
        <taxon>Plakobranchidae</taxon>
        <taxon>Elysia</taxon>
    </lineage>
</organism>
<feature type="compositionally biased region" description="Basic and acidic residues" evidence="1">
    <location>
        <begin position="356"/>
        <end position="367"/>
    </location>
</feature>
<feature type="region of interest" description="Disordered" evidence="1">
    <location>
        <begin position="1"/>
        <end position="24"/>
    </location>
</feature>
<feature type="compositionally biased region" description="Basic and acidic residues" evidence="1">
    <location>
        <begin position="9"/>
        <end position="23"/>
    </location>
</feature>
<dbReference type="EMBL" id="BMAT01011988">
    <property type="protein sequence ID" value="GFR83126.1"/>
    <property type="molecule type" value="Genomic_DNA"/>
</dbReference>
<feature type="region of interest" description="Disordered" evidence="1">
    <location>
        <begin position="324"/>
        <end position="367"/>
    </location>
</feature>
<keyword evidence="2" id="KW-0378">Hydrolase</keyword>
<dbReference type="GO" id="GO:0004519">
    <property type="term" value="F:endonuclease activity"/>
    <property type="evidence" value="ECO:0007669"/>
    <property type="project" value="UniProtKB-KW"/>
</dbReference>
<dbReference type="Proteomes" id="UP000762676">
    <property type="component" value="Unassembled WGS sequence"/>
</dbReference>
<keyword evidence="2" id="KW-0255">Endonuclease</keyword>
<evidence type="ECO:0000313" key="3">
    <source>
        <dbReference type="Proteomes" id="UP000762676"/>
    </source>
</evidence>
<accession>A0AAV4GCW8</accession>
<dbReference type="PANTHER" id="PTHR19446">
    <property type="entry name" value="REVERSE TRANSCRIPTASES"/>
    <property type="match status" value="1"/>
</dbReference>
<name>A0AAV4GCW8_9GAST</name>